<proteinExistence type="predicted"/>
<sequence>MWLALVGPNLLTILAMLVLLIGVPVFVVVVLAVVSGYIRYDAEQRLAALEEDADEESAGGAETAGEPTDEDR</sequence>
<keyword evidence="2" id="KW-0472">Membrane</keyword>
<evidence type="ECO:0000256" key="1">
    <source>
        <dbReference type="SAM" id="MobiDB-lite"/>
    </source>
</evidence>
<dbReference type="RefSeq" id="WP_148857371.1">
    <property type="nucleotide sequence ID" value="NZ_PHNJ01000003.1"/>
</dbReference>
<keyword evidence="2" id="KW-0812">Transmembrane</keyword>
<comment type="caution">
    <text evidence="3">The sequence shown here is derived from an EMBL/GenBank/DDBJ whole genome shotgun (WGS) entry which is preliminary data.</text>
</comment>
<evidence type="ECO:0000313" key="3">
    <source>
        <dbReference type="EMBL" id="TYL39228.1"/>
    </source>
</evidence>
<reference evidence="3" key="1">
    <citation type="submission" date="2017-11" db="EMBL/GenBank/DDBJ databases">
        <authorList>
            <person name="Kajale S.C."/>
            <person name="Sharma A."/>
        </authorList>
    </citation>
    <scope>NUCLEOTIDE SEQUENCE</scope>
    <source>
        <strain evidence="3">LS1_42</strain>
    </source>
</reference>
<dbReference type="Proteomes" id="UP000766904">
    <property type="component" value="Unassembled WGS sequence"/>
</dbReference>
<accession>A0A8J8Q5Z5</accession>
<evidence type="ECO:0000313" key="4">
    <source>
        <dbReference type="Proteomes" id="UP000766904"/>
    </source>
</evidence>
<dbReference type="EMBL" id="PHNJ01000003">
    <property type="protein sequence ID" value="TYL39228.1"/>
    <property type="molecule type" value="Genomic_DNA"/>
</dbReference>
<keyword evidence="2" id="KW-1133">Transmembrane helix</keyword>
<gene>
    <name evidence="3" type="ORF">CV102_08050</name>
</gene>
<keyword evidence="4" id="KW-1185">Reference proteome</keyword>
<dbReference type="AlphaFoldDB" id="A0A8J8Q5Z5"/>
<protein>
    <submittedName>
        <fullName evidence="3">Uncharacterized protein</fullName>
    </submittedName>
</protein>
<feature type="region of interest" description="Disordered" evidence="1">
    <location>
        <begin position="50"/>
        <end position="72"/>
    </location>
</feature>
<name>A0A8J8Q5Z5_9EURY</name>
<evidence type="ECO:0000256" key="2">
    <source>
        <dbReference type="SAM" id="Phobius"/>
    </source>
</evidence>
<organism evidence="3 4">
    <name type="scientific">Natronococcus pandeyae</name>
    <dbReference type="NCBI Taxonomy" id="2055836"/>
    <lineage>
        <taxon>Archaea</taxon>
        <taxon>Methanobacteriati</taxon>
        <taxon>Methanobacteriota</taxon>
        <taxon>Stenosarchaea group</taxon>
        <taxon>Halobacteria</taxon>
        <taxon>Halobacteriales</taxon>
        <taxon>Natrialbaceae</taxon>
        <taxon>Natronococcus</taxon>
    </lineage>
</organism>
<feature type="transmembrane region" description="Helical" evidence="2">
    <location>
        <begin position="12"/>
        <end position="38"/>
    </location>
</feature>